<dbReference type="KEGG" id="mcak:MCCS_11010"/>
<dbReference type="InterPro" id="IPR050361">
    <property type="entry name" value="MPP/UQCRC_Complex"/>
</dbReference>
<dbReference type="PANTHER" id="PTHR11851:SF49">
    <property type="entry name" value="MITOCHONDRIAL-PROCESSING PEPTIDASE SUBUNIT ALPHA"/>
    <property type="match status" value="1"/>
</dbReference>
<dbReference type="GO" id="GO:0006508">
    <property type="term" value="P:proteolysis"/>
    <property type="evidence" value="ECO:0007669"/>
    <property type="project" value="InterPro"/>
</dbReference>
<dbReference type="GeneID" id="35295233"/>
<keyword evidence="6" id="KW-1185">Reference proteome</keyword>
<dbReference type="Proteomes" id="UP000194154">
    <property type="component" value="Chromosome"/>
</dbReference>
<dbReference type="Gene3D" id="3.30.830.10">
    <property type="entry name" value="Metalloenzyme, LuxS/M16 peptidase-like"/>
    <property type="match status" value="2"/>
</dbReference>
<sequence>MEHIKLNNGLTLAYHETALEVVHIGLYIKAGTSDEAGYPAGIAHFIEHMVFKGTKQFPFQVLSDKIDAIGGEVNAYTTKTYTCYSIKTLKRFEHEAIELLKEMVFCATFSDDELEKERQVILEEIKMIEDDDEERAFEQFESVLFEDTAFHTPILGTAESVNAITQTMLFDFYNQYYQPNNMILSYVGTDYHYIKSCFERVESSHEVIHPLKRFKMNTIQLTHHKESMEQAHVILAHEGISYLDEKSTRFEIINSFYGGSMTSFLFRKLREQLGLCYALYSSVDAYKEGGVLYTYFATDAKNIERCMAEIHLIHEQLASGIDEALLLKTKQYLVTNLYMNLDYDGSIMEHMGKSLLLYHKIYEIQELEEKIMDVKLEDVNEALLIFKKAYASYRIY</sequence>
<reference evidence="5 6" key="1">
    <citation type="journal article" date="2017" name="Int. J. Syst. Evol. Microbiol.">
        <title>Macrococcus canis sp. nov., a skin bacterium associated with infections in dogs.</title>
        <authorList>
            <person name="Gobeli Brawand S."/>
            <person name="Cotting K."/>
            <person name="Gomez-Sanz E."/>
            <person name="Collaud A."/>
            <person name="Thomann A."/>
            <person name="Brodard I."/>
            <person name="Rodriguez-Campos S."/>
            <person name="Strauss C."/>
            <person name="Perreten V."/>
        </authorList>
    </citation>
    <scope>NUCLEOTIDE SEQUENCE [LARGE SCALE GENOMIC DNA]</scope>
    <source>
        <strain evidence="5 6">KM45013</strain>
    </source>
</reference>
<dbReference type="InterPro" id="IPR007863">
    <property type="entry name" value="Peptidase_M16_C"/>
</dbReference>
<dbReference type="AlphaFoldDB" id="A0A1W7AAX6"/>
<dbReference type="InterPro" id="IPR011765">
    <property type="entry name" value="Pept_M16_N"/>
</dbReference>
<feature type="domain" description="Peptidase M16 N-terminal" evidence="3">
    <location>
        <begin position="18"/>
        <end position="157"/>
    </location>
</feature>
<feature type="domain" description="Peptidase M16 C-terminal" evidence="4">
    <location>
        <begin position="164"/>
        <end position="331"/>
    </location>
</feature>
<protein>
    <submittedName>
        <fullName evidence="5">Insulinase (Peptidase family M16)</fullName>
    </submittedName>
</protein>
<dbReference type="PROSITE" id="PS00143">
    <property type="entry name" value="INSULINASE"/>
    <property type="match status" value="1"/>
</dbReference>
<evidence type="ECO:0000256" key="1">
    <source>
        <dbReference type="ARBA" id="ARBA00007261"/>
    </source>
</evidence>
<dbReference type="GO" id="GO:0004222">
    <property type="term" value="F:metalloendopeptidase activity"/>
    <property type="evidence" value="ECO:0007669"/>
    <property type="project" value="InterPro"/>
</dbReference>
<dbReference type="Pfam" id="PF05193">
    <property type="entry name" value="Peptidase_M16_C"/>
    <property type="match status" value="1"/>
</dbReference>
<dbReference type="RefSeq" id="WP_086042398.1">
    <property type="nucleotide sequence ID" value="NZ_CBCRZA010000005.1"/>
</dbReference>
<dbReference type="STRING" id="1855823.MCCS_11010"/>
<evidence type="ECO:0000256" key="2">
    <source>
        <dbReference type="RuleBase" id="RU004447"/>
    </source>
</evidence>
<dbReference type="EMBL" id="CP021059">
    <property type="protein sequence ID" value="ARQ06748.1"/>
    <property type="molecule type" value="Genomic_DNA"/>
</dbReference>
<evidence type="ECO:0000259" key="4">
    <source>
        <dbReference type="Pfam" id="PF05193"/>
    </source>
</evidence>
<dbReference type="InterPro" id="IPR011249">
    <property type="entry name" value="Metalloenz_LuxS/M16"/>
</dbReference>
<gene>
    <name evidence="5" type="ORF">MCCS_11010</name>
</gene>
<dbReference type="Pfam" id="PF00675">
    <property type="entry name" value="Peptidase_M16"/>
    <property type="match status" value="1"/>
</dbReference>
<evidence type="ECO:0000259" key="3">
    <source>
        <dbReference type="Pfam" id="PF00675"/>
    </source>
</evidence>
<dbReference type="OrthoDB" id="9811314at2"/>
<name>A0A1W7AAX6_9STAP</name>
<proteinExistence type="inferred from homology"/>
<evidence type="ECO:0000313" key="5">
    <source>
        <dbReference type="EMBL" id="ARQ06748.1"/>
    </source>
</evidence>
<accession>A0A1W7AAX6</accession>
<comment type="similarity">
    <text evidence="1 2">Belongs to the peptidase M16 family.</text>
</comment>
<evidence type="ECO:0000313" key="6">
    <source>
        <dbReference type="Proteomes" id="UP000194154"/>
    </source>
</evidence>
<dbReference type="SUPFAM" id="SSF63411">
    <property type="entry name" value="LuxS/MPP-like metallohydrolase"/>
    <property type="match status" value="2"/>
</dbReference>
<organism evidence="5 6">
    <name type="scientific">Macrococcoides canis</name>
    <dbReference type="NCBI Taxonomy" id="1855823"/>
    <lineage>
        <taxon>Bacteria</taxon>
        <taxon>Bacillati</taxon>
        <taxon>Bacillota</taxon>
        <taxon>Bacilli</taxon>
        <taxon>Bacillales</taxon>
        <taxon>Staphylococcaceae</taxon>
        <taxon>Macrococcoides</taxon>
    </lineage>
</organism>
<dbReference type="GO" id="GO:0046872">
    <property type="term" value="F:metal ion binding"/>
    <property type="evidence" value="ECO:0007669"/>
    <property type="project" value="InterPro"/>
</dbReference>
<dbReference type="InterPro" id="IPR001431">
    <property type="entry name" value="Pept_M16_Zn_BS"/>
</dbReference>
<dbReference type="PANTHER" id="PTHR11851">
    <property type="entry name" value="METALLOPROTEASE"/>
    <property type="match status" value="1"/>
</dbReference>